<dbReference type="PRINTS" id="PR00039">
    <property type="entry name" value="HTHLYSR"/>
</dbReference>
<name>U7V9N0_9FUSO</name>
<dbReference type="STRING" id="1319815.HMPREF0202_01896"/>
<dbReference type="InterPro" id="IPR036388">
    <property type="entry name" value="WH-like_DNA-bd_sf"/>
</dbReference>
<dbReference type="SUPFAM" id="SSF53850">
    <property type="entry name" value="Periplasmic binding protein-like II"/>
    <property type="match status" value="1"/>
</dbReference>
<protein>
    <recommendedName>
        <fullName evidence="5">HTH lysR-type domain-containing protein</fullName>
    </recommendedName>
</protein>
<dbReference type="GO" id="GO:0032993">
    <property type="term" value="C:protein-DNA complex"/>
    <property type="evidence" value="ECO:0007669"/>
    <property type="project" value="TreeGrafter"/>
</dbReference>
<feature type="domain" description="HTH lysR-type" evidence="5">
    <location>
        <begin position="1"/>
        <end position="58"/>
    </location>
</feature>
<keyword evidence="2" id="KW-0805">Transcription regulation</keyword>
<dbReference type="Proteomes" id="UP000017081">
    <property type="component" value="Unassembled WGS sequence"/>
</dbReference>
<dbReference type="AlphaFoldDB" id="U7V9N0"/>
<dbReference type="PATRIC" id="fig|1319815.3.peg.1830"/>
<dbReference type="Pfam" id="PF03466">
    <property type="entry name" value="LysR_substrate"/>
    <property type="match status" value="1"/>
</dbReference>
<organism evidence="6 7">
    <name type="scientific">Cetobacterium somerae ATCC BAA-474</name>
    <dbReference type="NCBI Taxonomy" id="1319815"/>
    <lineage>
        <taxon>Bacteria</taxon>
        <taxon>Fusobacteriati</taxon>
        <taxon>Fusobacteriota</taxon>
        <taxon>Fusobacteriia</taxon>
        <taxon>Fusobacteriales</taxon>
        <taxon>Fusobacteriaceae</taxon>
        <taxon>Cetobacterium</taxon>
    </lineage>
</organism>
<gene>
    <name evidence="6" type="ORF">HMPREF0202_01896</name>
</gene>
<dbReference type="HOGENOM" id="CLU_039613_6_2_0"/>
<proteinExistence type="inferred from homology"/>
<evidence type="ECO:0000256" key="3">
    <source>
        <dbReference type="ARBA" id="ARBA00023125"/>
    </source>
</evidence>
<keyword evidence="4" id="KW-0804">Transcription</keyword>
<dbReference type="InterPro" id="IPR005119">
    <property type="entry name" value="LysR_subst-bd"/>
</dbReference>
<evidence type="ECO:0000313" key="7">
    <source>
        <dbReference type="Proteomes" id="UP000017081"/>
    </source>
</evidence>
<dbReference type="FunFam" id="1.10.10.10:FF:000001">
    <property type="entry name" value="LysR family transcriptional regulator"/>
    <property type="match status" value="1"/>
</dbReference>
<dbReference type="InterPro" id="IPR000847">
    <property type="entry name" value="LysR_HTH_N"/>
</dbReference>
<reference evidence="6 7" key="1">
    <citation type="submission" date="2013-08" db="EMBL/GenBank/DDBJ databases">
        <authorList>
            <person name="Weinstock G."/>
            <person name="Sodergren E."/>
            <person name="Wylie T."/>
            <person name="Fulton L."/>
            <person name="Fulton R."/>
            <person name="Fronick C."/>
            <person name="O'Laughlin M."/>
            <person name="Godfrey J."/>
            <person name="Miner T."/>
            <person name="Herter B."/>
            <person name="Appelbaum E."/>
            <person name="Cordes M."/>
            <person name="Lek S."/>
            <person name="Wollam A."/>
            <person name="Pepin K.H."/>
            <person name="Palsikar V.B."/>
            <person name="Mitreva M."/>
            <person name="Wilson R.K."/>
        </authorList>
    </citation>
    <scope>NUCLEOTIDE SEQUENCE [LARGE SCALE GENOMIC DNA]</scope>
    <source>
        <strain evidence="6 7">ATCC BAA-474</strain>
    </source>
</reference>
<dbReference type="Gene3D" id="3.40.190.290">
    <property type="match status" value="1"/>
</dbReference>
<dbReference type="eggNOG" id="COG0583">
    <property type="taxonomic scope" value="Bacteria"/>
</dbReference>
<dbReference type="SUPFAM" id="SSF46785">
    <property type="entry name" value="Winged helix' DNA-binding domain"/>
    <property type="match status" value="1"/>
</dbReference>
<accession>U7V9N0</accession>
<comment type="similarity">
    <text evidence="1">Belongs to the LysR transcriptional regulatory family.</text>
</comment>
<evidence type="ECO:0000256" key="4">
    <source>
        <dbReference type="ARBA" id="ARBA00023163"/>
    </source>
</evidence>
<dbReference type="GO" id="GO:0003677">
    <property type="term" value="F:DNA binding"/>
    <property type="evidence" value="ECO:0007669"/>
    <property type="project" value="UniProtKB-KW"/>
</dbReference>
<keyword evidence="7" id="KW-1185">Reference proteome</keyword>
<dbReference type="PROSITE" id="PS50931">
    <property type="entry name" value="HTH_LYSR"/>
    <property type="match status" value="1"/>
</dbReference>
<evidence type="ECO:0000313" key="6">
    <source>
        <dbReference type="EMBL" id="ERT68186.1"/>
    </source>
</evidence>
<evidence type="ECO:0000256" key="2">
    <source>
        <dbReference type="ARBA" id="ARBA00023015"/>
    </source>
</evidence>
<sequence length="286" mass="32735">MDIKQLKYFLAITEENSITKAAKKLHISQPPLSHQLKILEEEIGSKLFDRTTRNLEITEVGEFLKNRAIQILELINETVKEIKQNQEELEGILKIGFVASSTAALVPKVIPEFSKNNPEVKFELKEGSTYKILDLLNHGTIEIGFIRTPFNSEEFDCIYLSKEPMIGLVDKNKYFQEVNEIDISFLEGLPLIIDKRFKKIIVNACYRKGFIPNILLIGEDSRTLMNLAQQGMGIAIVPESSKNLIFRENSKVVKIKDEELETQVVVAWLRNKKLSSVAKHFLKFLK</sequence>
<dbReference type="CDD" id="cd05466">
    <property type="entry name" value="PBP2_LTTR_substrate"/>
    <property type="match status" value="1"/>
</dbReference>
<dbReference type="InterPro" id="IPR036390">
    <property type="entry name" value="WH_DNA-bd_sf"/>
</dbReference>
<dbReference type="Gene3D" id="1.10.10.10">
    <property type="entry name" value="Winged helix-like DNA-binding domain superfamily/Winged helix DNA-binding domain"/>
    <property type="match status" value="1"/>
</dbReference>
<evidence type="ECO:0000259" key="5">
    <source>
        <dbReference type="PROSITE" id="PS50931"/>
    </source>
</evidence>
<dbReference type="PANTHER" id="PTHR30346:SF0">
    <property type="entry name" value="HCA OPERON TRANSCRIPTIONAL ACTIVATOR HCAR"/>
    <property type="match status" value="1"/>
</dbReference>
<keyword evidence="3" id="KW-0238">DNA-binding</keyword>
<comment type="caution">
    <text evidence="6">The sequence shown here is derived from an EMBL/GenBank/DDBJ whole genome shotgun (WGS) entry which is preliminary data.</text>
</comment>
<dbReference type="PANTHER" id="PTHR30346">
    <property type="entry name" value="TRANSCRIPTIONAL DUAL REGULATOR HCAR-RELATED"/>
    <property type="match status" value="1"/>
</dbReference>
<dbReference type="EMBL" id="AXZF01000075">
    <property type="protein sequence ID" value="ERT68186.1"/>
    <property type="molecule type" value="Genomic_DNA"/>
</dbReference>
<dbReference type="Pfam" id="PF00126">
    <property type="entry name" value="HTH_1"/>
    <property type="match status" value="1"/>
</dbReference>
<dbReference type="GO" id="GO:0003700">
    <property type="term" value="F:DNA-binding transcription factor activity"/>
    <property type="evidence" value="ECO:0007669"/>
    <property type="project" value="InterPro"/>
</dbReference>
<dbReference type="RefSeq" id="WP_023051430.1">
    <property type="nucleotide sequence ID" value="NZ_CP173063.2"/>
</dbReference>
<evidence type="ECO:0000256" key="1">
    <source>
        <dbReference type="ARBA" id="ARBA00009437"/>
    </source>
</evidence>